<evidence type="ECO:0000313" key="1">
    <source>
        <dbReference type="EMBL" id="KAJ9585534.1"/>
    </source>
</evidence>
<organism evidence="1 2">
    <name type="scientific">Diploptera punctata</name>
    <name type="common">Pacific beetle cockroach</name>
    <dbReference type="NCBI Taxonomy" id="6984"/>
    <lineage>
        <taxon>Eukaryota</taxon>
        <taxon>Metazoa</taxon>
        <taxon>Ecdysozoa</taxon>
        <taxon>Arthropoda</taxon>
        <taxon>Hexapoda</taxon>
        <taxon>Insecta</taxon>
        <taxon>Pterygota</taxon>
        <taxon>Neoptera</taxon>
        <taxon>Polyneoptera</taxon>
        <taxon>Dictyoptera</taxon>
        <taxon>Blattodea</taxon>
        <taxon>Blaberoidea</taxon>
        <taxon>Blaberidae</taxon>
        <taxon>Diplopterinae</taxon>
        <taxon>Diploptera</taxon>
    </lineage>
</organism>
<name>A0AAD7ZRF6_DIPPU</name>
<comment type="caution">
    <text evidence="1">The sequence shown here is derived from an EMBL/GenBank/DDBJ whole genome shotgun (WGS) entry which is preliminary data.</text>
</comment>
<protein>
    <recommendedName>
        <fullName evidence="3">WAP domain-containing protein</fullName>
    </recommendedName>
</protein>
<reference evidence="1" key="1">
    <citation type="journal article" date="2023" name="IScience">
        <title>Live-bearing cockroach genome reveals convergent evolutionary mechanisms linked to viviparity in insects and beyond.</title>
        <authorList>
            <person name="Fouks B."/>
            <person name="Harrison M.C."/>
            <person name="Mikhailova A.A."/>
            <person name="Marchal E."/>
            <person name="English S."/>
            <person name="Carruthers M."/>
            <person name="Jennings E.C."/>
            <person name="Chiamaka E.L."/>
            <person name="Frigard R.A."/>
            <person name="Pippel M."/>
            <person name="Attardo G.M."/>
            <person name="Benoit J.B."/>
            <person name="Bornberg-Bauer E."/>
            <person name="Tobe S.S."/>
        </authorList>
    </citation>
    <scope>NUCLEOTIDE SEQUENCE</scope>
    <source>
        <strain evidence="1">Stay&amp;Tobe</strain>
    </source>
</reference>
<evidence type="ECO:0000313" key="2">
    <source>
        <dbReference type="Proteomes" id="UP001233999"/>
    </source>
</evidence>
<proteinExistence type="predicted"/>
<dbReference type="AlphaFoldDB" id="A0AAD7ZRF6"/>
<dbReference type="EMBL" id="JASPKZ010007262">
    <property type="protein sequence ID" value="KAJ9585534.1"/>
    <property type="molecule type" value="Genomic_DNA"/>
</dbReference>
<accession>A0AAD7ZRF6</accession>
<reference evidence="1" key="2">
    <citation type="submission" date="2023-05" db="EMBL/GenBank/DDBJ databases">
        <authorList>
            <person name="Fouks B."/>
        </authorList>
    </citation>
    <scope>NUCLEOTIDE SEQUENCE</scope>
    <source>
        <strain evidence="1">Stay&amp;Tobe</strain>
        <tissue evidence="1">Testes</tissue>
    </source>
</reference>
<dbReference type="Proteomes" id="UP001233999">
    <property type="component" value="Unassembled WGS sequence"/>
</dbReference>
<keyword evidence="2" id="KW-1185">Reference proteome</keyword>
<gene>
    <name evidence="1" type="ORF">L9F63_002651</name>
</gene>
<sequence length="170" mass="19231">MLCSVVNLQEDDQIAGWLCPPPSDPETDPVLCDEPQCLDDADCIAETMSTEDNETIAERSCCYNGCVNTCIKRLEPPIEIDWLEEFRQNEDFNLLDEEKSEDIEPVPIRHHNKLIPQALTKLPGGCVLTVRQYEELESFRKHSHVEKCFCDKGGVSCEVTRKNLSQSDAS</sequence>
<evidence type="ECO:0008006" key="3">
    <source>
        <dbReference type="Google" id="ProtNLM"/>
    </source>
</evidence>